<dbReference type="PANTHER" id="PTHR46604">
    <property type="entry name" value="PROTEIN MID1-COMPLEMENTING ACTIVITY 1"/>
    <property type="match status" value="1"/>
</dbReference>
<organism evidence="2 3">
    <name type="scientific">Escallonia herrerae</name>
    <dbReference type="NCBI Taxonomy" id="1293975"/>
    <lineage>
        <taxon>Eukaryota</taxon>
        <taxon>Viridiplantae</taxon>
        <taxon>Streptophyta</taxon>
        <taxon>Embryophyta</taxon>
        <taxon>Tracheophyta</taxon>
        <taxon>Spermatophyta</taxon>
        <taxon>Magnoliopsida</taxon>
        <taxon>eudicotyledons</taxon>
        <taxon>Gunneridae</taxon>
        <taxon>Pentapetalae</taxon>
        <taxon>asterids</taxon>
        <taxon>campanulids</taxon>
        <taxon>Escalloniales</taxon>
        <taxon>Escalloniaceae</taxon>
        <taxon>Escallonia</taxon>
    </lineage>
</organism>
<proteinExistence type="predicted"/>
<name>A0AA88XGR7_9ASTE</name>
<keyword evidence="3" id="KW-1185">Reference proteome</keyword>
<dbReference type="Gene3D" id="1.20.930.20">
    <property type="entry name" value="Adaptor protein Cbl, N-terminal domain"/>
    <property type="match status" value="1"/>
</dbReference>
<sequence length="274" mass="31282">MASIEQVTGVDAVSLINLIVTAARNAATQRKNCDRLADHVRMIGNLLERLKSTDLMKFPATGEPLEGALRKALELVESCREKSYLYMPAMGWSVVYQFRQVQSEIDRYLKLVPLISLVHEYRIQDVEAQNVVLKSGRSRKDANVLEKSLSRRCPDLEFHEALQEEKEKLHIELHQSKVNNDPKQCLVIEHLIDVMENVVNVPMERNMFLASQPFSKSRTTDFSLGTSGLQSENPHKLEWQADLFSCCSEPCLSKFLKPHRPDNLSVHDVQHFQA</sequence>
<dbReference type="Pfam" id="PF19584">
    <property type="entry name" value="MCAfunc"/>
    <property type="match status" value="1"/>
</dbReference>
<reference evidence="2" key="1">
    <citation type="submission" date="2022-12" db="EMBL/GenBank/DDBJ databases">
        <title>Draft genome assemblies for two species of Escallonia (Escalloniales).</title>
        <authorList>
            <person name="Chanderbali A."/>
            <person name="Dervinis C."/>
            <person name="Anghel I."/>
            <person name="Soltis D."/>
            <person name="Soltis P."/>
            <person name="Zapata F."/>
        </authorList>
    </citation>
    <scope>NUCLEOTIDE SEQUENCE</scope>
    <source>
        <strain evidence="2">UCBG64.0493</strain>
        <tissue evidence="2">Leaf</tissue>
    </source>
</reference>
<dbReference type="InterPro" id="IPR036537">
    <property type="entry name" value="Adaptor_Cbl_N_dom_sf"/>
</dbReference>
<dbReference type="InterPro" id="IPR059179">
    <property type="entry name" value="MLKL-like_MCAfunc"/>
</dbReference>
<comment type="caution">
    <text evidence="2">The sequence shown here is derived from an EMBL/GenBank/DDBJ whole genome shotgun (WGS) entry which is preliminary data.</text>
</comment>
<evidence type="ECO:0000313" key="2">
    <source>
        <dbReference type="EMBL" id="KAK3042115.1"/>
    </source>
</evidence>
<gene>
    <name evidence="2" type="ORF">RJ639_001817</name>
</gene>
<dbReference type="CDD" id="cd21037">
    <property type="entry name" value="MLKL_NTD"/>
    <property type="match status" value="1"/>
</dbReference>
<dbReference type="InterPro" id="IPR045766">
    <property type="entry name" value="MCAfunc"/>
</dbReference>
<evidence type="ECO:0000313" key="3">
    <source>
        <dbReference type="Proteomes" id="UP001188597"/>
    </source>
</evidence>
<dbReference type="AlphaFoldDB" id="A0AA88XGR7"/>
<dbReference type="Proteomes" id="UP001188597">
    <property type="component" value="Unassembled WGS sequence"/>
</dbReference>
<dbReference type="GO" id="GO:0007166">
    <property type="term" value="P:cell surface receptor signaling pathway"/>
    <property type="evidence" value="ECO:0007669"/>
    <property type="project" value="InterPro"/>
</dbReference>
<feature type="non-terminal residue" evidence="2">
    <location>
        <position position="274"/>
    </location>
</feature>
<dbReference type="PANTHER" id="PTHR46604:SF2">
    <property type="entry name" value="MCAFUNC DOMAIN-CONTAINING PROTEIN"/>
    <property type="match status" value="1"/>
</dbReference>
<feature type="domain" description="MCAfunc" evidence="1">
    <location>
        <begin position="15"/>
        <end position="125"/>
    </location>
</feature>
<protein>
    <recommendedName>
        <fullName evidence="1">MCAfunc domain-containing protein</fullName>
    </recommendedName>
</protein>
<accession>A0AA88XGR7</accession>
<dbReference type="EMBL" id="JAVXUP010000024">
    <property type="protein sequence ID" value="KAK3042115.1"/>
    <property type="molecule type" value="Genomic_DNA"/>
</dbReference>
<evidence type="ECO:0000259" key="1">
    <source>
        <dbReference type="Pfam" id="PF19584"/>
    </source>
</evidence>